<dbReference type="Gene3D" id="3.40.50.11310">
    <property type="entry name" value="Bacterial phosphonate metabolism protein PhnH"/>
    <property type="match status" value="1"/>
</dbReference>
<dbReference type="NCBIfam" id="TIGR03292">
    <property type="entry name" value="PhnH_redo"/>
    <property type="match status" value="1"/>
</dbReference>
<dbReference type="AlphaFoldDB" id="A0A8J3M7K1"/>
<comment type="caution">
    <text evidence="1">The sequence shown here is derived from an EMBL/GenBank/DDBJ whole genome shotgun (WGS) entry which is preliminary data.</text>
</comment>
<dbReference type="SUPFAM" id="SSF159709">
    <property type="entry name" value="PhnH-like"/>
    <property type="match status" value="1"/>
</dbReference>
<dbReference type="GO" id="GO:0019634">
    <property type="term" value="P:organic phosphonate metabolic process"/>
    <property type="evidence" value="ECO:0007669"/>
    <property type="project" value="InterPro"/>
</dbReference>
<keyword evidence="2" id="KW-1185">Reference proteome</keyword>
<evidence type="ECO:0000313" key="1">
    <source>
        <dbReference type="EMBL" id="GHF48226.1"/>
    </source>
</evidence>
<name>A0A8J3M7K1_9RHOB</name>
<sequence>MSTHLTGGFDNPPVQSALAFRAVMNALARPGRIETVAGAAAPAPVSPAAAVLLLTLCDAETPIFLAGAHDCAAVRDWLAFHCGTPVVTRRAEAMFALGGWEALAPIGEFSVGAPEYPDRAATLIVEVDELEGAGARLTGPGIAGEARLSLPEVAAFAANHARFPLGFDSFLTCGSRIAGLPRSTRVETD</sequence>
<dbReference type="InterPro" id="IPR038058">
    <property type="entry name" value="PhnH-like_sp"/>
</dbReference>
<dbReference type="InterPro" id="IPR008772">
    <property type="entry name" value="Phosphonate_metab_PhnH"/>
</dbReference>
<reference evidence="1" key="2">
    <citation type="submission" date="2020-09" db="EMBL/GenBank/DDBJ databases">
        <authorList>
            <person name="Sun Q."/>
            <person name="Kim S."/>
        </authorList>
    </citation>
    <scope>NUCLEOTIDE SEQUENCE</scope>
    <source>
        <strain evidence="1">KCTC 42650</strain>
    </source>
</reference>
<dbReference type="EMBL" id="BNCJ01000004">
    <property type="protein sequence ID" value="GHF48226.1"/>
    <property type="molecule type" value="Genomic_DNA"/>
</dbReference>
<dbReference type="Proteomes" id="UP000626220">
    <property type="component" value="Unassembled WGS sequence"/>
</dbReference>
<gene>
    <name evidence="1" type="ORF">GCM10017056_19710</name>
</gene>
<dbReference type="PIRSF" id="PIRSF020680">
    <property type="entry name" value="PhnH"/>
    <property type="match status" value="1"/>
</dbReference>
<protein>
    <submittedName>
        <fullName evidence="1">Carbon-phosphorus lyase complex subunit</fullName>
    </submittedName>
</protein>
<dbReference type="GO" id="GO:0016829">
    <property type="term" value="F:lyase activity"/>
    <property type="evidence" value="ECO:0007669"/>
    <property type="project" value="UniProtKB-KW"/>
</dbReference>
<proteinExistence type="predicted"/>
<dbReference type="Pfam" id="PF05845">
    <property type="entry name" value="PhnH"/>
    <property type="match status" value="1"/>
</dbReference>
<evidence type="ECO:0000313" key="2">
    <source>
        <dbReference type="Proteomes" id="UP000626220"/>
    </source>
</evidence>
<organism evidence="1 2">
    <name type="scientific">Seohaeicola zhoushanensis</name>
    <dbReference type="NCBI Taxonomy" id="1569283"/>
    <lineage>
        <taxon>Bacteria</taxon>
        <taxon>Pseudomonadati</taxon>
        <taxon>Pseudomonadota</taxon>
        <taxon>Alphaproteobacteria</taxon>
        <taxon>Rhodobacterales</taxon>
        <taxon>Roseobacteraceae</taxon>
        <taxon>Seohaeicola</taxon>
    </lineage>
</organism>
<keyword evidence="1" id="KW-0456">Lyase</keyword>
<dbReference type="RefSeq" id="WP_189679910.1">
    <property type="nucleotide sequence ID" value="NZ_BNCJ01000004.1"/>
</dbReference>
<accession>A0A8J3M7K1</accession>
<reference evidence="1" key="1">
    <citation type="journal article" date="2014" name="Int. J. Syst. Evol. Microbiol.">
        <title>Complete genome sequence of Corynebacterium casei LMG S-19264T (=DSM 44701T), isolated from a smear-ripened cheese.</title>
        <authorList>
            <consortium name="US DOE Joint Genome Institute (JGI-PGF)"/>
            <person name="Walter F."/>
            <person name="Albersmeier A."/>
            <person name="Kalinowski J."/>
            <person name="Ruckert C."/>
        </authorList>
    </citation>
    <scope>NUCLEOTIDE SEQUENCE</scope>
    <source>
        <strain evidence="1">KCTC 42650</strain>
    </source>
</reference>